<feature type="non-terminal residue" evidence="3">
    <location>
        <position position="2530"/>
    </location>
</feature>
<dbReference type="Gene3D" id="3.40.50.150">
    <property type="entry name" value="Vaccinia Virus protein VP39"/>
    <property type="match status" value="1"/>
</dbReference>
<sequence>LAASHRSAMSDDAPTPAFPSTATQKLEIFKKASEVFRRMEELTDDDIRVLMRSSGASQCRRLLGIGHNALLSLDGQYRQRIAARDAALNYAKVPPLQVVDNMLPRPVPKEDPPLPPPKAAPPRAATQAKPAKPTQAAAKKSAQPVVVKRPPVIPQVDPLAAVFTEPFVDSVAADVDLMVYRTEPPKEEPQVQAAPPRPDVGNMDYLDMIAPDLEFHMQAAPASQPGLPPVPGSSLASSEDGDANNDQLIDLDTDSEEDPMDDPAEQDQGDDDDDDDQGPPRIVQRSVLCTAPVAPPWDSGAAASSAATVGDTEQGQQDAAGYAATTGDTTGVQTAPVQDPPVAPAPQTSWPPPDLVAREARRAARRQREVDAEARWADEPDPCNVLPNETSTIWSLPQGVPEQPVPSRYADSRVHGFCNLGCETPKRHRTDVCLGHAEISVRVPHVFVIFLASRSAGVKDRYSADFHVHTQDQLQAAAAMSCYDFTCFDALFRVCADAGLGDDVVNMLSDELIENIQHAAQVQAHVSPELASHIETILLYSGYKEAQAAQSAPTQTRSDLPQIRTSAGGMLSRAIAAAKPANAERALQDFRDNIYARSARAPLDARWTTWAKICASWGREPVPLTPELIELVGTSFRFGGYRSSAQYFSRARKEHIKVTGMPVPATVEMAIRDAIRSIERGMGATAVKDAFRLDALDIDLEGVPKHTAFAHGMVVLGTWFLCREIELAGLRVKHMVIDTESKQVTLTLAASKTDTVGHLVQRKHSCYCGIVPETLCPYHAALRIADEIHGGPDDFLFSEFPDEPLSKARTIEMIHEVLTAAGIALHRPGAADEAEVNRFGGHCLRVSGAQHLCRMRIPVSTIMLLGRWGSRAIERYVQDTELEDIVMIGTKRPSVAEARSSETQSDSPDRTKWTLVPEEQSAASDSAAPTAKKPRMNAAQNDVAVSQLMGQLDAIADRLEHDQERPDLIVKKKAHARDAEEATRPPIRWRARCGWAYGYSRFTRAVDNGSHVLCRKCFPESAPSSVAPPPTAAKTGSETESTAIVSAAGAGEDLRKYIEDLGISSVGVFGELGETIQEFDEAVVEPLRKPYKLSDGNIMEVLSTDFPVTRARLRHVWKKCRDASAATPSAAPAAPTTGSTASASSSKKELPAGYWQAQVKKFESVTIKGIARRFPETLLLGAEATLARIVFDAKSLQHNAIPLEEIVQTRHFKASGEPNNLSTAKKRSRSNEVTTLVLNSDLQLETEPEDRWRPQSQTALLDCLQAIHMALVFVEYAPEHELDKYFEWWQRLVRSRPNKIEQLKIHWENTAWRIALALRKSTPFNDVASEIMTDSQSLQETMSKEVAVERPTKEDVEEKVNNKLGIGSPTAPAKATGKDGDAVVVVANSSGDSNATNARTRTTEISGADERMIAVAAPTSATGGRGTTMTPHAVSTATMNRDSTGHPLGVVTTRDKTTAVDFVVLSFFDGLGTAFLVCDNHCKAKGLSWRGASWEIDEDLVKLGIKHFPDVLTRGDFEQETAESLSELVQQLDPSRSAQVVIAAGPPCHDFSRIRQDAPGHEGTEGSKFTRFAKLIVDLEKLWNRSRATLLVENVIPQNRADMRKIEKLLDAPAVVHDSADFGTISRPRVWWCRIPWSEVAHRKDCPLSMRWTSTQGIPRVHFEVPKDDTQTWDTQGLALPRCLTEEMKPLPCLTTPSDDPNGRPAPRSAKGKISSDATQRWMADKKKYAPWHYESGVMMTDGQGRCVIPPASVKEQFHHLPVGWTRDLHDHARHKALANGWHAGAARLIFIMAVFAATVPTPSAELNPLGGTAIDITASLWQGKPPLMGPGLDDYDDFDLSYLDDPTEHWKRSRIMPHPDFRDAALEPGLEQWLEIWRRMRLHLPDLRHAVVEQIEEMVVDMSATTDRWFSSLKPHVQKAYYSQQRTCSLQLPVLRIICERFGWQDPDIFDELTRGFRLLGPINPGLGWRKRNDLRYANPLQFNDFIDKNERYVCDKLRRSRVDPCWEQLANEIAEDVRLGRMEGPFTSPTTWPKTAVPLATHAHTSRLLPGPEAHKPTCFAFAVHQVGSDNKPKVRRAEDWRRSFANATVGISDTPPYHDVSAYVRLAVAIKKVDPSAKLLIWGLDHESAYRQLAAEDPDHTWVVLPTPHGITLWRHTVLMFGSVASVWSYCRVADLMSWLCRACLLTPALHFVDDFGSCEDDKLAHSSFEYSKRLCRALGFSFKQSKEQPPDHSQVIQGVDISVHADYVMVQGTSSRRQRLDADLVAVLTADRLPPNEASSLAGKLQFFCQALMGRSHAAALRPLFARAKQTGHGRDHSEWRLNDQLRHGIGLIRWSLHHASPRQLMFREQPRSVIYADAFFNLFEKDWKPSDEDIPQWGRTPPETLRNGWGFVATARGQTFYAAGRVPHWFVREFASRRAYIYMLEIVAQILPLLVLHDRIDQHVIMFVDNEPARHALSKGFGKDESINRLLQHSWRYMEGIQLRPAWQRVTSSANVSDAVSRGDLRHAQAEGWTLVEEDWDAVFE</sequence>
<feature type="compositionally biased region" description="Low complexity" evidence="2">
    <location>
        <begin position="121"/>
        <end position="144"/>
    </location>
</feature>
<feature type="compositionally biased region" description="Basic and acidic residues" evidence="2">
    <location>
        <begin position="356"/>
        <end position="378"/>
    </location>
</feature>
<feature type="region of interest" description="Disordered" evidence="2">
    <location>
        <begin position="1021"/>
        <end position="1040"/>
    </location>
</feature>
<organism evidence="3 4">
    <name type="scientific">Symbiodinium necroappetens</name>
    <dbReference type="NCBI Taxonomy" id="1628268"/>
    <lineage>
        <taxon>Eukaryota</taxon>
        <taxon>Sar</taxon>
        <taxon>Alveolata</taxon>
        <taxon>Dinophyceae</taxon>
        <taxon>Suessiales</taxon>
        <taxon>Symbiodiniaceae</taxon>
        <taxon>Symbiodinium</taxon>
    </lineage>
</organism>
<dbReference type="InterPro" id="IPR011010">
    <property type="entry name" value="DNA_brk_join_enz"/>
</dbReference>
<comment type="caution">
    <text evidence="3">The sequence shown here is derived from an EMBL/GenBank/DDBJ whole genome shotgun (WGS) entry which is preliminary data.</text>
</comment>
<reference evidence="3" key="1">
    <citation type="submission" date="2021-02" db="EMBL/GenBank/DDBJ databases">
        <authorList>
            <person name="Dougan E. K."/>
            <person name="Rhodes N."/>
            <person name="Thang M."/>
            <person name="Chan C."/>
        </authorList>
    </citation>
    <scope>NUCLEOTIDE SEQUENCE</scope>
</reference>
<dbReference type="SUPFAM" id="SSF53335">
    <property type="entry name" value="S-adenosyl-L-methionine-dependent methyltransferases"/>
    <property type="match status" value="1"/>
</dbReference>
<dbReference type="GO" id="GO:0015074">
    <property type="term" value="P:DNA integration"/>
    <property type="evidence" value="ECO:0007669"/>
    <property type="project" value="InterPro"/>
</dbReference>
<feature type="region of interest" description="Disordered" evidence="2">
    <location>
        <begin position="1691"/>
        <end position="1717"/>
    </location>
</feature>
<accession>A0A812T749</accession>
<evidence type="ECO:0000256" key="2">
    <source>
        <dbReference type="SAM" id="MobiDB-lite"/>
    </source>
</evidence>
<feature type="compositionally biased region" description="Low complexity" evidence="2">
    <location>
        <begin position="1124"/>
        <end position="1145"/>
    </location>
</feature>
<dbReference type="EMBL" id="CAJNJA010023978">
    <property type="protein sequence ID" value="CAE7519648.1"/>
    <property type="molecule type" value="Genomic_DNA"/>
</dbReference>
<feature type="region of interest" description="Disordered" evidence="2">
    <location>
        <begin position="1335"/>
        <end position="1358"/>
    </location>
</feature>
<dbReference type="Proteomes" id="UP000601435">
    <property type="component" value="Unassembled WGS sequence"/>
</dbReference>
<dbReference type="InterPro" id="IPR029063">
    <property type="entry name" value="SAM-dependent_MTases_sf"/>
</dbReference>
<name>A0A812T749_9DINO</name>
<dbReference type="InterPro" id="IPR052055">
    <property type="entry name" value="Hepadnavirus_pol/RT"/>
</dbReference>
<dbReference type="PANTHER" id="PTHR33050">
    <property type="entry name" value="REVERSE TRANSCRIPTASE DOMAIN-CONTAINING PROTEIN"/>
    <property type="match status" value="1"/>
</dbReference>
<proteinExistence type="predicted"/>
<protein>
    <submittedName>
        <fullName evidence="3">Dnmt3a protein</fullName>
    </submittedName>
</protein>
<evidence type="ECO:0000313" key="3">
    <source>
        <dbReference type="EMBL" id="CAE7519648.1"/>
    </source>
</evidence>
<dbReference type="SUPFAM" id="SSF56349">
    <property type="entry name" value="DNA breaking-rejoining enzymes"/>
    <property type="match status" value="1"/>
</dbReference>
<feature type="region of interest" description="Disordered" evidence="2">
    <location>
        <begin position="1124"/>
        <end position="1147"/>
    </location>
</feature>
<evidence type="ECO:0000256" key="1">
    <source>
        <dbReference type="ARBA" id="ARBA00023172"/>
    </source>
</evidence>
<feature type="non-terminal residue" evidence="3">
    <location>
        <position position="1"/>
    </location>
</feature>
<dbReference type="InterPro" id="IPR013762">
    <property type="entry name" value="Integrase-like_cat_sf"/>
</dbReference>
<dbReference type="Gene3D" id="1.10.443.10">
    <property type="entry name" value="Intergrase catalytic core"/>
    <property type="match status" value="1"/>
</dbReference>
<feature type="region of interest" description="Disordered" evidence="2">
    <location>
        <begin position="179"/>
        <end position="204"/>
    </location>
</feature>
<feature type="compositionally biased region" description="Basic and acidic residues" evidence="2">
    <location>
        <begin position="1342"/>
        <end position="1358"/>
    </location>
</feature>
<feature type="compositionally biased region" description="Acidic residues" evidence="2">
    <location>
        <begin position="239"/>
        <end position="277"/>
    </location>
</feature>
<feature type="region of interest" description="Disordered" evidence="2">
    <location>
        <begin position="894"/>
        <end position="937"/>
    </location>
</feature>
<dbReference type="GO" id="GO:0003677">
    <property type="term" value="F:DNA binding"/>
    <property type="evidence" value="ECO:0007669"/>
    <property type="project" value="InterPro"/>
</dbReference>
<evidence type="ECO:0000313" key="4">
    <source>
        <dbReference type="Proteomes" id="UP000601435"/>
    </source>
</evidence>
<dbReference type="GO" id="GO:0006310">
    <property type="term" value="P:DNA recombination"/>
    <property type="evidence" value="ECO:0007669"/>
    <property type="project" value="UniProtKB-KW"/>
</dbReference>
<dbReference type="PANTHER" id="PTHR33050:SF7">
    <property type="entry name" value="RIBONUCLEASE H"/>
    <property type="match status" value="1"/>
</dbReference>
<keyword evidence="4" id="KW-1185">Reference proteome</keyword>
<feature type="region of interest" description="Disordered" evidence="2">
    <location>
        <begin position="216"/>
        <end position="384"/>
    </location>
</feature>
<feature type="region of interest" description="Disordered" evidence="2">
    <location>
        <begin position="103"/>
        <end position="145"/>
    </location>
</feature>
<keyword evidence="1" id="KW-0233">DNA recombination</keyword>
<dbReference type="OrthoDB" id="437899at2759"/>
<feature type="compositionally biased region" description="Pro residues" evidence="2">
    <location>
        <begin position="338"/>
        <end position="354"/>
    </location>
</feature>
<gene>
    <name evidence="3" type="primary">Dnmt3a</name>
    <name evidence="3" type="ORF">SNEC2469_LOCUS14858</name>
</gene>
<feature type="compositionally biased region" description="Low complexity" evidence="2">
    <location>
        <begin position="314"/>
        <end position="337"/>
    </location>
</feature>